<evidence type="ECO:0000256" key="8">
    <source>
        <dbReference type="SAM" id="MobiDB-lite"/>
    </source>
</evidence>
<proteinExistence type="inferred from homology"/>
<feature type="compositionally biased region" description="Low complexity" evidence="8">
    <location>
        <begin position="58"/>
        <end position="67"/>
    </location>
</feature>
<dbReference type="PANTHER" id="PTHR23142">
    <property type="entry name" value="PRE-MRNA-SPLICING FACTOR 38A-RELATED"/>
    <property type="match status" value="1"/>
</dbReference>
<evidence type="ECO:0000256" key="1">
    <source>
        <dbReference type="ARBA" id="ARBA00004123"/>
    </source>
</evidence>
<evidence type="ECO:0000256" key="6">
    <source>
        <dbReference type="ARBA" id="ARBA00023242"/>
    </source>
</evidence>
<dbReference type="Proteomes" id="UP001189429">
    <property type="component" value="Unassembled WGS sequence"/>
</dbReference>
<keyword evidence="10" id="KW-1185">Reference proteome</keyword>
<feature type="compositionally biased region" description="Low complexity" evidence="8">
    <location>
        <begin position="110"/>
        <end position="121"/>
    </location>
</feature>
<dbReference type="Pfam" id="PF03371">
    <property type="entry name" value="PRP38"/>
    <property type="match status" value="1"/>
</dbReference>
<comment type="subcellular location">
    <subcellularLocation>
        <location evidence="1 7">Nucleus</location>
    </subcellularLocation>
</comment>
<comment type="function">
    <text evidence="7">Required for pre-mRNA splicing.</text>
</comment>
<evidence type="ECO:0000256" key="2">
    <source>
        <dbReference type="ARBA" id="ARBA00006164"/>
    </source>
</evidence>
<protein>
    <recommendedName>
        <fullName evidence="7">Pre-mRNA-splicing factor 38</fullName>
    </recommendedName>
</protein>
<gene>
    <name evidence="9" type="ORF">PCOR1329_LOCUS65499</name>
</gene>
<organism evidence="9 10">
    <name type="scientific">Prorocentrum cordatum</name>
    <dbReference type="NCBI Taxonomy" id="2364126"/>
    <lineage>
        <taxon>Eukaryota</taxon>
        <taxon>Sar</taxon>
        <taxon>Alveolata</taxon>
        <taxon>Dinophyceae</taxon>
        <taxon>Prorocentrales</taxon>
        <taxon>Prorocentraceae</taxon>
        <taxon>Prorocentrum</taxon>
    </lineage>
</organism>
<evidence type="ECO:0000256" key="5">
    <source>
        <dbReference type="ARBA" id="ARBA00023187"/>
    </source>
</evidence>
<comment type="similarity">
    <text evidence="2 7">Belongs to the PRP38 family.</text>
</comment>
<evidence type="ECO:0000256" key="7">
    <source>
        <dbReference type="RuleBase" id="RU367025"/>
    </source>
</evidence>
<sequence length="345" mass="37326">MLHLALPFGGFLGFKGVAFSFGTVALVPHLPPPGLPGLPAPAVPGGGEGLWAPALLQPPLQHAGPAQPEAPASEGEGATPPEVKRCHLHKKPNKACKFCQRFSQAQSAATQAAPQTAAAKTGAGGTSEESGKPTFSCSPMLKDQILKSSYFKSLLDNAGTVDALAEEISGFADDLDVYQAGSTTSPSVFFCCVFRLFTLEHTVEELHWLLDHSESVPVRCAACLFARFSLRPDRLWDTLEEYMLDDQDLGDFRVKQPSLPPTVGEYVESLLTKDKYFGTPLPRLPVVVRRKLEEHLAPLSQYRKRAQANQHEMRLFQKPGTPVEVCHKGEWVGGRVTGLMASSPA</sequence>
<evidence type="ECO:0000313" key="9">
    <source>
        <dbReference type="EMBL" id="CAK0883244.1"/>
    </source>
</evidence>
<comment type="caution">
    <text evidence="9">The sequence shown here is derived from an EMBL/GenBank/DDBJ whole genome shotgun (WGS) entry which is preliminary data.</text>
</comment>
<reference evidence="9" key="1">
    <citation type="submission" date="2023-10" db="EMBL/GenBank/DDBJ databases">
        <authorList>
            <person name="Chen Y."/>
            <person name="Shah S."/>
            <person name="Dougan E. K."/>
            <person name="Thang M."/>
            <person name="Chan C."/>
        </authorList>
    </citation>
    <scope>NUCLEOTIDE SEQUENCE [LARGE SCALE GENOMIC DNA]</scope>
</reference>
<keyword evidence="4 7" id="KW-0747">Spliceosome</keyword>
<evidence type="ECO:0000256" key="4">
    <source>
        <dbReference type="ARBA" id="ARBA00022728"/>
    </source>
</evidence>
<keyword evidence="6 7" id="KW-0539">Nucleus</keyword>
<feature type="region of interest" description="Disordered" evidence="8">
    <location>
        <begin position="58"/>
        <end position="84"/>
    </location>
</feature>
<accession>A0ABN9WEB6</accession>
<evidence type="ECO:0000313" key="10">
    <source>
        <dbReference type="Proteomes" id="UP001189429"/>
    </source>
</evidence>
<keyword evidence="3 7" id="KW-0507">mRNA processing</keyword>
<feature type="region of interest" description="Disordered" evidence="8">
    <location>
        <begin position="110"/>
        <end position="135"/>
    </location>
</feature>
<dbReference type="InterPro" id="IPR005037">
    <property type="entry name" value="PRP38"/>
</dbReference>
<dbReference type="EMBL" id="CAUYUJ010018393">
    <property type="protein sequence ID" value="CAK0883244.1"/>
    <property type="molecule type" value="Genomic_DNA"/>
</dbReference>
<keyword evidence="5 7" id="KW-0508">mRNA splicing</keyword>
<evidence type="ECO:0000256" key="3">
    <source>
        <dbReference type="ARBA" id="ARBA00022664"/>
    </source>
</evidence>
<name>A0ABN9WEB6_9DINO</name>